<dbReference type="InterPro" id="IPR044023">
    <property type="entry name" value="Ig_7"/>
</dbReference>
<dbReference type="InterPro" id="IPR010620">
    <property type="entry name" value="SBBP_repeat"/>
</dbReference>
<dbReference type="Gene3D" id="2.60.40.10">
    <property type="entry name" value="Immunoglobulins"/>
    <property type="match status" value="2"/>
</dbReference>
<dbReference type="RefSeq" id="WP_246916415.1">
    <property type="nucleotide sequence ID" value="NZ_CP090145.1"/>
</dbReference>
<evidence type="ECO:0000313" key="5">
    <source>
        <dbReference type="Proteomes" id="UP000830454"/>
    </source>
</evidence>
<sequence length="1356" mass="149432">MRFFCVLLFLVSASIVFAQKQTTSIGFIENKGQIIDQKGKENRNVKYLLNTTGLNVQLRENGFSYDVYETERIPLTKKDREFNGSNPSFDTGVKNPDYSLKYNFHRIDIDFLNSNKNVTLVSEEKSSDHDNYYNVTHAPNGITNVHKYQKVTYQNIYSNIDVVFFIPKDSTKVVEYNFIVKPGGKVSDIQLQFNGGKTELVDNKIKMNLRFGQMEETLPLSWVENGPSREEISINYKKIKKNVYGFEGEVNSSNKTIVIDPVPVRLWGTYYGGGNQAFKTNTTKTDNLNNVIFTGLTYSSNNVGTAGSFQNTGIPLWATAFIAKMNPNGVRIWGTYVKNNTFEAIIYDLAVNSSNEVYAVGYTWDQDGLANTITTPGSFREFGSAFSREGILIKFNENGQRIWGTFYGGEGFDEIRTIHLDSSENLIIAGQTKSSTGISTNDGYLLNNPNSSFYGLGFFSKFNSNGQRLYGSYFQGEITFCSIDINDDIYFAGQYSESTNYLNITTLNAHQNQCFMTDVFVVKFDANFSRDWCTYYGGNGNLDKVTGLDTDNLNNVYLIGTTSSTNNIATAGSFKENLALGGVDAFLVKFNALGVRQWGTYFGGNNPTSDETAESGSVSDEGNIYIAGNTRSYYEIISTPNSYQTVPDGSDDCFFAKFNTDGNLIWCSYYGTPSQDYSSNIYFKNNIIYLLGYSTGIATNGNDLGTPGTHMPTGSGFFLGKFQDCLSSPQISAVNPCIGSNLELTASGGTNYSWTGPNGFTSTDQNPIIPNATVANNGQYSCTVTGTGGCDDTVTIDVVVGDNEAPIPTITNLPTITGDCNTIITSIPTATDNCAGTINATTTDPLTYATAGNYTITWLYDDGNGNTSNQTQNVTITAVTLPIVTSPQQFCIQDNATINDILITGQNITWYNSQTGGTILSTATSLQNGVTYYASQTINGCESDRVPVSVTIQNTPAPTGNANQSFCSTANATLNEIVSNGSNVIWYDSLNGNLILPNTTPLVDGTTYYATQTINGCESVSRSAITISLINTLNATDYSESFCDNLDDGYEIINLTNYNANLISSTGNTFNYYTSLNGAENQIISDKITNPTNYNLTIGNHIIYVRIDSPNTCHQVVTLDFTLYSKPFLTINDIMPICEGSYITIFAGNGYDNYLWSTNETSPSITVFQPGNYSVTVSENHNNITCTTTKNFTVVNSNIATISQIITSDWNDNNNTITVLLTSNSEGDYDYSLDGINFQSSNTFNGLDNGEYTVYVRDKNGCGEVSGEVYLLMYPKFFTPNGDGYNDFWKIKFSENEPSLTIKIFDRYGKFIKQLGTNSQGWDGNYLEKPLPSSDYWFIVTRENGKEFKGHFTLKR</sequence>
<dbReference type="Pfam" id="PF19081">
    <property type="entry name" value="Ig_7"/>
    <property type="match status" value="2"/>
</dbReference>
<dbReference type="Proteomes" id="UP000830454">
    <property type="component" value="Chromosome"/>
</dbReference>
<gene>
    <name evidence="4" type="ORF">LXD69_17710</name>
</gene>
<dbReference type="InterPro" id="IPR052918">
    <property type="entry name" value="Motility_Chemotaxis_Reg"/>
</dbReference>
<dbReference type="PANTHER" id="PTHR35580">
    <property type="entry name" value="CELL SURFACE GLYCOPROTEIN (S-LAYER PROTEIN)-LIKE PROTEIN"/>
    <property type="match status" value="1"/>
</dbReference>
<evidence type="ECO:0000256" key="1">
    <source>
        <dbReference type="SAM" id="SignalP"/>
    </source>
</evidence>
<feature type="domain" description="Ig-like" evidence="2">
    <location>
        <begin position="882"/>
        <end position="952"/>
    </location>
</feature>
<dbReference type="Pfam" id="PF13895">
    <property type="entry name" value="Ig_2"/>
    <property type="match status" value="1"/>
</dbReference>
<name>A0ABY4HNE3_9FLAO</name>
<dbReference type="EMBL" id="CP090145">
    <property type="protein sequence ID" value="UOX33857.1"/>
    <property type="molecule type" value="Genomic_DNA"/>
</dbReference>
<dbReference type="InterPro" id="IPR013783">
    <property type="entry name" value="Ig-like_fold"/>
</dbReference>
<organism evidence="4 5">
    <name type="scientific">Flavobacterium sediminilitoris</name>
    <dbReference type="NCBI Taxonomy" id="2024526"/>
    <lineage>
        <taxon>Bacteria</taxon>
        <taxon>Pseudomonadati</taxon>
        <taxon>Bacteroidota</taxon>
        <taxon>Flavobacteriia</taxon>
        <taxon>Flavobacteriales</taxon>
        <taxon>Flavobacteriaceae</taxon>
        <taxon>Flavobacterium</taxon>
    </lineage>
</organism>
<protein>
    <submittedName>
        <fullName evidence="4">T9SS type B sorting domain-containing protein</fullName>
    </submittedName>
</protein>
<evidence type="ECO:0000259" key="2">
    <source>
        <dbReference type="Pfam" id="PF19081"/>
    </source>
</evidence>
<keyword evidence="1" id="KW-0732">Signal</keyword>
<reference evidence="4" key="1">
    <citation type="submission" date="2021-12" db="EMBL/GenBank/DDBJ databases">
        <authorList>
            <person name="Cha I.-T."/>
            <person name="Lee K.-E."/>
            <person name="Park S.-J."/>
        </authorList>
    </citation>
    <scope>NUCLEOTIDE SEQUENCE</scope>
    <source>
        <strain evidence="4">YSM-43</strain>
    </source>
</reference>
<keyword evidence="5" id="KW-1185">Reference proteome</keyword>
<evidence type="ECO:0000259" key="3">
    <source>
        <dbReference type="Pfam" id="PF25778"/>
    </source>
</evidence>
<dbReference type="PANTHER" id="PTHR35580:SF1">
    <property type="entry name" value="PHYTASE-LIKE DOMAIN-CONTAINING PROTEIN"/>
    <property type="match status" value="1"/>
</dbReference>
<dbReference type="Pfam" id="PF13585">
    <property type="entry name" value="CHU_C"/>
    <property type="match status" value="1"/>
</dbReference>
<dbReference type="Pfam" id="PF25778">
    <property type="entry name" value="DUF7948"/>
    <property type="match status" value="1"/>
</dbReference>
<feature type="chain" id="PRO_5047154311" evidence="1">
    <location>
        <begin position="19"/>
        <end position="1356"/>
    </location>
</feature>
<proteinExistence type="predicted"/>
<dbReference type="Pfam" id="PF06739">
    <property type="entry name" value="SBBP"/>
    <property type="match status" value="1"/>
</dbReference>
<feature type="domain" description="DUF7948" evidence="3">
    <location>
        <begin position="27"/>
        <end position="262"/>
    </location>
</feature>
<dbReference type="InterPro" id="IPR057708">
    <property type="entry name" value="DUF7948"/>
</dbReference>
<reference evidence="4" key="2">
    <citation type="submission" date="2022-04" db="EMBL/GenBank/DDBJ databases">
        <title>Complete Genome Sequence of Flavobacterium sediminilitoris YSM-43, Isolated from a Tidal Sediment.</title>
        <authorList>
            <person name="Lee P.A."/>
        </authorList>
    </citation>
    <scope>NUCLEOTIDE SEQUENCE</scope>
    <source>
        <strain evidence="4">YSM-43</strain>
    </source>
</reference>
<dbReference type="NCBIfam" id="TIGR04131">
    <property type="entry name" value="Bac_Flav_CTERM"/>
    <property type="match status" value="1"/>
</dbReference>
<dbReference type="InterPro" id="IPR026341">
    <property type="entry name" value="T9SS_type_B"/>
</dbReference>
<feature type="signal peptide" evidence="1">
    <location>
        <begin position="1"/>
        <end position="18"/>
    </location>
</feature>
<evidence type="ECO:0000313" key="4">
    <source>
        <dbReference type="EMBL" id="UOX33857.1"/>
    </source>
</evidence>
<accession>A0ABY4HNE3</accession>
<feature type="domain" description="Ig-like" evidence="2">
    <location>
        <begin position="957"/>
        <end position="1027"/>
    </location>
</feature>